<evidence type="ECO:0000256" key="2">
    <source>
        <dbReference type="ARBA" id="ARBA00022670"/>
    </source>
</evidence>
<keyword evidence="2" id="KW-0645">Protease</keyword>
<evidence type="ECO:0000313" key="11">
    <source>
        <dbReference type="Proteomes" id="UP000094828"/>
    </source>
</evidence>
<dbReference type="STRING" id="1841610.A6X21_10975"/>
<accession>A0A1C3E6C8</accession>
<dbReference type="AlphaFoldDB" id="A0A1C3E6C8"/>
<feature type="binding site" evidence="8">
    <location>
        <position position="160"/>
    </location>
    <ligand>
        <name>substrate</name>
    </ligand>
</feature>
<dbReference type="InterPro" id="IPR036034">
    <property type="entry name" value="PDZ_sf"/>
</dbReference>
<feature type="active site" description="Charge relay system" evidence="7">
    <location>
        <position position="160"/>
    </location>
</feature>
<feature type="domain" description="PDZ" evidence="9">
    <location>
        <begin position="278"/>
        <end position="355"/>
    </location>
</feature>
<evidence type="ECO:0000256" key="1">
    <source>
        <dbReference type="ARBA" id="ARBA00010541"/>
    </source>
</evidence>
<dbReference type="Gene3D" id="2.30.42.10">
    <property type="match status" value="2"/>
</dbReference>
<feature type="active site" description="Charge relay system" evidence="7">
    <location>
        <position position="234"/>
    </location>
</feature>
<keyword evidence="4" id="KW-0677">Repeat</keyword>
<protein>
    <recommendedName>
        <fullName evidence="9">PDZ domain-containing protein</fullName>
    </recommendedName>
</protein>
<keyword evidence="5" id="KW-0378">Hydrolase</keyword>
<dbReference type="InterPro" id="IPR011782">
    <property type="entry name" value="Pept_S1C_Do"/>
</dbReference>
<dbReference type="PROSITE" id="PS50106">
    <property type="entry name" value="PDZ"/>
    <property type="match status" value="1"/>
</dbReference>
<keyword evidence="3" id="KW-0732">Signal</keyword>
<dbReference type="NCBIfam" id="TIGR02037">
    <property type="entry name" value="degP_htrA_DO"/>
    <property type="match status" value="1"/>
</dbReference>
<feature type="binding site" evidence="8">
    <location>
        <position position="130"/>
    </location>
    <ligand>
        <name>substrate</name>
    </ligand>
</feature>
<feature type="binding site" evidence="8">
    <location>
        <begin position="232"/>
        <end position="234"/>
    </location>
    <ligand>
        <name>substrate</name>
    </ligand>
</feature>
<reference evidence="10 11" key="1">
    <citation type="submission" date="2016-05" db="EMBL/GenBank/DDBJ databases">
        <title>Genomic and physiological characterization of Planctopirus sp. isolated from fresh water lake.</title>
        <authorList>
            <person name="Subhash Y."/>
            <person name="Ramana C."/>
        </authorList>
    </citation>
    <scope>NUCLEOTIDE SEQUENCE [LARGE SCALE GENOMIC DNA]</scope>
    <source>
        <strain evidence="10 11">JC280</strain>
    </source>
</reference>
<dbReference type="InterPro" id="IPR001940">
    <property type="entry name" value="Peptidase_S1C"/>
</dbReference>
<keyword evidence="6" id="KW-0720">Serine protease</keyword>
<gene>
    <name evidence="10" type="ORF">A6X21_10975</name>
</gene>
<dbReference type="PRINTS" id="PR00834">
    <property type="entry name" value="PROTEASES2C"/>
</dbReference>
<dbReference type="Proteomes" id="UP000094828">
    <property type="component" value="Unassembled WGS sequence"/>
</dbReference>
<dbReference type="SUPFAM" id="SSF50156">
    <property type="entry name" value="PDZ domain-like"/>
    <property type="match status" value="2"/>
</dbReference>
<dbReference type="Pfam" id="PF13180">
    <property type="entry name" value="PDZ_2"/>
    <property type="match status" value="2"/>
</dbReference>
<comment type="similarity">
    <text evidence="1">Belongs to the peptidase S1C family.</text>
</comment>
<evidence type="ECO:0000256" key="4">
    <source>
        <dbReference type="ARBA" id="ARBA00022737"/>
    </source>
</evidence>
<dbReference type="Gene3D" id="2.40.10.120">
    <property type="match status" value="1"/>
</dbReference>
<evidence type="ECO:0000256" key="6">
    <source>
        <dbReference type="ARBA" id="ARBA00022825"/>
    </source>
</evidence>
<evidence type="ECO:0000313" key="10">
    <source>
        <dbReference type="EMBL" id="ODA28763.1"/>
    </source>
</evidence>
<comment type="caution">
    <text evidence="10">The sequence shown here is derived from an EMBL/GenBank/DDBJ whole genome shotgun (WGS) entry which is preliminary data.</text>
</comment>
<dbReference type="PANTHER" id="PTHR22939:SF129">
    <property type="entry name" value="SERINE PROTEASE HTRA2, MITOCHONDRIAL"/>
    <property type="match status" value="1"/>
</dbReference>
<dbReference type="GO" id="GO:0006508">
    <property type="term" value="P:proteolysis"/>
    <property type="evidence" value="ECO:0007669"/>
    <property type="project" value="UniProtKB-KW"/>
</dbReference>
<evidence type="ECO:0000256" key="7">
    <source>
        <dbReference type="PIRSR" id="PIRSR611782-1"/>
    </source>
</evidence>
<dbReference type="RefSeq" id="WP_068850988.1">
    <property type="nucleotide sequence ID" value="NZ_LYDR01000151.1"/>
</dbReference>
<dbReference type="EMBL" id="LYDR01000151">
    <property type="protein sequence ID" value="ODA28763.1"/>
    <property type="molecule type" value="Genomic_DNA"/>
</dbReference>
<dbReference type="OrthoDB" id="248175at2"/>
<organism evidence="10 11">
    <name type="scientific">Planctopirus hydrillae</name>
    <dbReference type="NCBI Taxonomy" id="1841610"/>
    <lineage>
        <taxon>Bacteria</taxon>
        <taxon>Pseudomonadati</taxon>
        <taxon>Planctomycetota</taxon>
        <taxon>Planctomycetia</taxon>
        <taxon>Planctomycetales</taxon>
        <taxon>Planctomycetaceae</taxon>
        <taxon>Planctopirus</taxon>
    </lineage>
</organism>
<dbReference type="InterPro" id="IPR001478">
    <property type="entry name" value="PDZ"/>
</dbReference>
<sequence length="495" mass="51628">MSFLSRFGGSLATLSAGAIVAVASMQYAEHTQAVAVPRVLTPGEFSLAFREVASQSLPAIVSIRTLSKGNAANVGSLPGGDDLPLPEFFKNDPRFRDMLKAPRQQRSPMQRGMGSGFVIDASGIIMTNNHVVDGADEVIVTLQNGKEYVAKDIKTDPRTDVAILRIEGAKDLVALPLGDSDSAQPGDWVMAIGSPFGLDTSVTAGIVSGKGRGMGITEREDFIQTDAAVNPGNSGGPLLNLRGEVIGINTAISSRSGGYDGVSFSIPINMAQWVSKQLVASGQVKRAYLGTSIAPVAESIALKLGANAGEGVVIQMVRPDSPAAKAGLEPGDVVISVNGVKVNDPRSLQSAVERLDIGKSYPIVAKRQGKELNLSVVAEEMPSDFSRSQLAQSGKPKSQSLDNIGMSIDRLTPSIGRQLGVTGEGVVVTEVAGDSAAEAAGVNVGDVIEKIGDKAVAQPEDVKAALANVDLKEGVILHLRNAEGKRFVILKSVDE</sequence>
<dbReference type="PANTHER" id="PTHR22939">
    <property type="entry name" value="SERINE PROTEASE FAMILY S1C HTRA-RELATED"/>
    <property type="match status" value="1"/>
</dbReference>
<dbReference type="InterPro" id="IPR009003">
    <property type="entry name" value="Peptidase_S1_PA"/>
</dbReference>
<evidence type="ECO:0000259" key="9">
    <source>
        <dbReference type="PROSITE" id="PS50106"/>
    </source>
</evidence>
<dbReference type="Pfam" id="PF13365">
    <property type="entry name" value="Trypsin_2"/>
    <property type="match status" value="1"/>
</dbReference>
<dbReference type="SMART" id="SM00228">
    <property type="entry name" value="PDZ"/>
    <property type="match status" value="2"/>
</dbReference>
<evidence type="ECO:0000256" key="5">
    <source>
        <dbReference type="ARBA" id="ARBA00022801"/>
    </source>
</evidence>
<feature type="active site" description="Charge relay system" evidence="7">
    <location>
        <position position="130"/>
    </location>
</feature>
<dbReference type="GO" id="GO:0004252">
    <property type="term" value="F:serine-type endopeptidase activity"/>
    <property type="evidence" value="ECO:0007669"/>
    <property type="project" value="InterPro"/>
</dbReference>
<name>A0A1C3E6C8_9PLAN</name>
<proteinExistence type="inferred from homology"/>
<keyword evidence="11" id="KW-1185">Reference proteome</keyword>
<evidence type="ECO:0000256" key="8">
    <source>
        <dbReference type="PIRSR" id="PIRSR611782-2"/>
    </source>
</evidence>
<evidence type="ECO:0000256" key="3">
    <source>
        <dbReference type="ARBA" id="ARBA00022729"/>
    </source>
</evidence>
<dbReference type="SUPFAM" id="SSF50494">
    <property type="entry name" value="Trypsin-like serine proteases"/>
    <property type="match status" value="1"/>
</dbReference>